<dbReference type="Proteomes" id="UP000005407">
    <property type="component" value="Unassembled WGS sequence"/>
</dbReference>
<sequence>MISEVQYDAQPSQLSETGVNQPSQTSGIGAILPSQASTLREVVNKNWPPS</sequence>
<name>I6CVN5_SHIFL</name>
<organism evidence="2 3">
    <name type="scientific">Shigella flexneri K-315</name>
    <dbReference type="NCBI Taxonomy" id="766150"/>
    <lineage>
        <taxon>Bacteria</taxon>
        <taxon>Pseudomonadati</taxon>
        <taxon>Pseudomonadota</taxon>
        <taxon>Gammaproteobacteria</taxon>
        <taxon>Enterobacterales</taxon>
        <taxon>Enterobacteriaceae</taxon>
        <taxon>Shigella</taxon>
    </lineage>
</organism>
<dbReference type="PATRIC" id="fig|766150.3.peg.1693"/>
<reference evidence="2 3" key="1">
    <citation type="submission" date="2012-03" db="EMBL/GenBank/DDBJ databases">
        <authorList>
            <person name="Rasko D."/>
            <person name="Redman J."/>
            <person name="Daugherty S.C."/>
            <person name="Tallon L."/>
            <person name="Sadzewicz L."/>
            <person name="Jones K."/>
            <person name="Santana-Cruz I."/>
            <person name="Liu X."/>
        </authorList>
    </citation>
    <scope>NUCLEOTIDE SEQUENCE [LARGE SCALE GENOMIC DNA]</scope>
    <source>
        <strain evidence="2 3">K-315</strain>
    </source>
</reference>
<dbReference type="AlphaFoldDB" id="I6CVN5"/>
<evidence type="ECO:0000313" key="2">
    <source>
        <dbReference type="EMBL" id="EIQ23577.1"/>
    </source>
</evidence>
<evidence type="ECO:0000313" key="3">
    <source>
        <dbReference type="Proteomes" id="UP000005407"/>
    </source>
</evidence>
<gene>
    <name evidence="2" type="ORF">SFK315_1736</name>
</gene>
<comment type="caution">
    <text evidence="2">The sequence shown here is derived from an EMBL/GenBank/DDBJ whole genome shotgun (WGS) entry which is preliminary data.</text>
</comment>
<protein>
    <submittedName>
        <fullName evidence="2">Uncharacterized protein</fullName>
    </submittedName>
</protein>
<proteinExistence type="predicted"/>
<dbReference type="EMBL" id="AKMY01000025">
    <property type="protein sequence ID" value="EIQ23577.1"/>
    <property type="molecule type" value="Genomic_DNA"/>
</dbReference>
<feature type="compositionally biased region" description="Polar residues" evidence="1">
    <location>
        <begin position="9"/>
        <end position="27"/>
    </location>
</feature>
<evidence type="ECO:0000256" key="1">
    <source>
        <dbReference type="SAM" id="MobiDB-lite"/>
    </source>
</evidence>
<accession>I6CVN5</accession>
<feature type="region of interest" description="Disordered" evidence="1">
    <location>
        <begin position="1"/>
        <end position="33"/>
    </location>
</feature>